<feature type="compositionally biased region" description="Low complexity" evidence="5">
    <location>
        <begin position="8"/>
        <end position="32"/>
    </location>
</feature>
<sequence length="544" mass="60294">MNSVQATQSPSSDSGGHQSSLAHAQAQAPAGLMQQDFQSHPEPSQASGLKAHEQARALVRLIQCPKCSKPFSTPVTLPCGRSVCRSCLPESHERERITWPDLPDRRRAVKCPFTTCGEEHTVADCSLDVVLTKVMDSVAEVVAKQNSLSDMQNITEHLSSDVMQYHSSQGEPGVAIRSHGRLVATYNAAASGQLQYDVDISYESLTGNTDEDKTADDLVLAHLLDTCHRELDCQVCYNLMLDPVTTSCGHTLCRKCLVRSLDHSLHCPVCRRIVLIPPSLQSHPSNKTLGDLLDGLVPDLVAARREAITSEETTAMGEFDTPLFVVTLGFPGCPTFLRVFEPRYRLMLRRALEGNRTFGIVMYNQVNTPQGELGHSHFMQYGTLLRIENAQLMPDGTSIIETRGVSRFKILVAGTLDGYSVGRVERVEDVPLSEEEAIETQETSLPPTAENDVEGLITRMSTQQLLDLGHDFIRRMQARSAPWLHEGILQAYGGPPDDASVFPYWFASILPINDVAKYQMLQTNSVRQRLKITARWIKLMESQR</sequence>
<dbReference type="SUPFAM" id="SSF57850">
    <property type="entry name" value="RING/U-box"/>
    <property type="match status" value="2"/>
</dbReference>
<organism evidence="8 9">
    <name type="scientific">Elsinoe ampelina</name>
    <dbReference type="NCBI Taxonomy" id="302913"/>
    <lineage>
        <taxon>Eukaryota</taxon>
        <taxon>Fungi</taxon>
        <taxon>Dikarya</taxon>
        <taxon>Ascomycota</taxon>
        <taxon>Pezizomycotina</taxon>
        <taxon>Dothideomycetes</taxon>
        <taxon>Dothideomycetidae</taxon>
        <taxon>Myriangiales</taxon>
        <taxon>Elsinoaceae</taxon>
        <taxon>Elsinoe</taxon>
    </lineage>
</organism>
<dbReference type="Pfam" id="PF13445">
    <property type="entry name" value="zf-RING_UBOX"/>
    <property type="match status" value="1"/>
</dbReference>
<evidence type="ECO:0000256" key="4">
    <source>
        <dbReference type="PROSITE-ProRule" id="PRU00175"/>
    </source>
</evidence>
<evidence type="ECO:0000256" key="3">
    <source>
        <dbReference type="ARBA" id="ARBA00022833"/>
    </source>
</evidence>
<dbReference type="Gene3D" id="3.30.40.10">
    <property type="entry name" value="Zinc/RING finger domain, C3HC4 (zinc finger)"/>
    <property type="match status" value="2"/>
</dbReference>
<dbReference type="InterPro" id="IPR003111">
    <property type="entry name" value="Lon_prtase_N"/>
</dbReference>
<dbReference type="Proteomes" id="UP000799538">
    <property type="component" value="Unassembled WGS sequence"/>
</dbReference>
<dbReference type="PANTHER" id="PTHR23327:SF42">
    <property type="entry name" value="LON PEPTIDASE N-TERMINAL DOMAIN AND RING FINGER PROTEIN C14F5.10C"/>
    <property type="match status" value="1"/>
</dbReference>
<accession>A0A6A6GIN6</accession>
<evidence type="ECO:0000313" key="9">
    <source>
        <dbReference type="Proteomes" id="UP000799538"/>
    </source>
</evidence>
<evidence type="ECO:0000259" key="6">
    <source>
        <dbReference type="PROSITE" id="PS50089"/>
    </source>
</evidence>
<keyword evidence="2 4" id="KW-0863">Zinc-finger</keyword>
<evidence type="ECO:0000256" key="5">
    <source>
        <dbReference type="SAM" id="MobiDB-lite"/>
    </source>
</evidence>
<dbReference type="PROSITE" id="PS50089">
    <property type="entry name" value="ZF_RING_2"/>
    <property type="match status" value="1"/>
</dbReference>
<evidence type="ECO:0000256" key="2">
    <source>
        <dbReference type="ARBA" id="ARBA00022771"/>
    </source>
</evidence>
<dbReference type="Gene3D" id="1.20.58.1480">
    <property type="match status" value="1"/>
</dbReference>
<reference evidence="9" key="1">
    <citation type="journal article" date="2020" name="Stud. Mycol.">
        <title>101 Dothideomycetes genomes: A test case for predicting lifestyles and emergence of pathogens.</title>
        <authorList>
            <person name="Haridas S."/>
            <person name="Albert R."/>
            <person name="Binder M."/>
            <person name="Bloem J."/>
            <person name="LaButti K."/>
            <person name="Salamov A."/>
            <person name="Andreopoulos B."/>
            <person name="Baker S."/>
            <person name="Barry K."/>
            <person name="Bills G."/>
            <person name="Bluhm B."/>
            <person name="Cannon C."/>
            <person name="Castanera R."/>
            <person name="Culley D."/>
            <person name="Daum C."/>
            <person name="Ezra D."/>
            <person name="Gonzalez J."/>
            <person name="Henrissat B."/>
            <person name="Kuo A."/>
            <person name="Liang C."/>
            <person name="Lipzen A."/>
            <person name="Lutzoni F."/>
            <person name="Magnuson J."/>
            <person name="Mondo S."/>
            <person name="Nolan M."/>
            <person name="Ohm R."/>
            <person name="Pangilinan J."/>
            <person name="Park H.-J."/>
            <person name="Ramirez L."/>
            <person name="Alfaro M."/>
            <person name="Sun H."/>
            <person name="Tritt A."/>
            <person name="Yoshinaga Y."/>
            <person name="Zwiers L.-H."/>
            <person name="Turgeon B."/>
            <person name="Goodwin S."/>
            <person name="Spatafora J."/>
            <person name="Crous P."/>
            <person name="Grigoriev I."/>
        </authorList>
    </citation>
    <scope>NUCLEOTIDE SEQUENCE [LARGE SCALE GENOMIC DNA]</scope>
    <source>
        <strain evidence="9">CECT 20119</strain>
    </source>
</reference>
<keyword evidence="9" id="KW-1185">Reference proteome</keyword>
<gene>
    <name evidence="8" type="ORF">BDZ85DRAFT_68793</name>
</gene>
<dbReference type="SMART" id="SM00184">
    <property type="entry name" value="RING"/>
    <property type="match status" value="2"/>
</dbReference>
<evidence type="ECO:0000256" key="1">
    <source>
        <dbReference type="ARBA" id="ARBA00022723"/>
    </source>
</evidence>
<dbReference type="OrthoDB" id="264917at2759"/>
<dbReference type="Pfam" id="PF13923">
    <property type="entry name" value="zf-C3HC4_2"/>
    <property type="match status" value="1"/>
</dbReference>
<keyword evidence="3" id="KW-0862">Zinc</keyword>
<dbReference type="AlphaFoldDB" id="A0A6A6GIN6"/>
<protein>
    <submittedName>
        <fullName evidence="8">PUA-like domain-containing protein</fullName>
    </submittedName>
</protein>
<dbReference type="GO" id="GO:0061630">
    <property type="term" value="F:ubiquitin protein ligase activity"/>
    <property type="evidence" value="ECO:0007669"/>
    <property type="project" value="TreeGrafter"/>
</dbReference>
<dbReference type="InterPro" id="IPR013083">
    <property type="entry name" value="Znf_RING/FYVE/PHD"/>
</dbReference>
<feature type="domain" description="RING-type" evidence="6">
    <location>
        <begin position="233"/>
        <end position="271"/>
    </location>
</feature>
<feature type="domain" description="Lon N-terminal" evidence="7">
    <location>
        <begin position="313"/>
        <end position="541"/>
    </location>
</feature>
<feature type="compositionally biased region" description="Polar residues" evidence="5">
    <location>
        <begin position="35"/>
        <end position="47"/>
    </location>
</feature>
<dbReference type="Gene3D" id="2.30.130.40">
    <property type="entry name" value="LON domain-like"/>
    <property type="match status" value="1"/>
</dbReference>
<feature type="region of interest" description="Disordered" evidence="5">
    <location>
        <begin position="1"/>
        <end position="50"/>
    </location>
</feature>
<dbReference type="EMBL" id="ML992503">
    <property type="protein sequence ID" value="KAF2225614.1"/>
    <property type="molecule type" value="Genomic_DNA"/>
</dbReference>
<proteinExistence type="predicted"/>
<dbReference type="CDD" id="cd16514">
    <property type="entry name" value="RING-HC_LONFs_rpt2"/>
    <property type="match status" value="1"/>
</dbReference>
<dbReference type="PROSITE" id="PS00518">
    <property type="entry name" value="ZF_RING_1"/>
    <property type="match status" value="1"/>
</dbReference>
<evidence type="ECO:0000259" key="7">
    <source>
        <dbReference type="PROSITE" id="PS51787"/>
    </source>
</evidence>
<dbReference type="InterPro" id="IPR001841">
    <property type="entry name" value="Znf_RING"/>
</dbReference>
<dbReference type="InterPro" id="IPR046336">
    <property type="entry name" value="Lon_prtase_N_sf"/>
</dbReference>
<keyword evidence="1" id="KW-0479">Metal-binding</keyword>
<dbReference type="InterPro" id="IPR017907">
    <property type="entry name" value="Znf_RING_CS"/>
</dbReference>
<dbReference type="InterPro" id="IPR015947">
    <property type="entry name" value="PUA-like_sf"/>
</dbReference>
<dbReference type="InterPro" id="IPR027370">
    <property type="entry name" value="Znf-RING_euk"/>
</dbReference>
<dbReference type="PROSITE" id="PS51787">
    <property type="entry name" value="LON_N"/>
    <property type="match status" value="1"/>
</dbReference>
<dbReference type="SMART" id="SM00464">
    <property type="entry name" value="LON"/>
    <property type="match status" value="1"/>
</dbReference>
<dbReference type="Pfam" id="PF02190">
    <property type="entry name" value="LON_substr_bdg"/>
    <property type="match status" value="1"/>
</dbReference>
<dbReference type="PANTHER" id="PTHR23327">
    <property type="entry name" value="RING FINGER PROTEIN 127"/>
    <property type="match status" value="1"/>
</dbReference>
<evidence type="ECO:0000313" key="8">
    <source>
        <dbReference type="EMBL" id="KAF2225614.1"/>
    </source>
</evidence>
<dbReference type="GO" id="GO:0008270">
    <property type="term" value="F:zinc ion binding"/>
    <property type="evidence" value="ECO:0007669"/>
    <property type="project" value="UniProtKB-KW"/>
</dbReference>
<name>A0A6A6GIN6_9PEZI</name>
<dbReference type="SUPFAM" id="SSF88697">
    <property type="entry name" value="PUA domain-like"/>
    <property type="match status" value="1"/>
</dbReference>